<dbReference type="AlphaFoldDB" id="A0AAE0GE19"/>
<evidence type="ECO:0000313" key="3">
    <source>
        <dbReference type="Proteomes" id="UP001190700"/>
    </source>
</evidence>
<keyword evidence="3" id="KW-1185">Reference proteome</keyword>
<organism evidence="2 3">
    <name type="scientific">Cymbomonas tetramitiformis</name>
    <dbReference type="NCBI Taxonomy" id="36881"/>
    <lineage>
        <taxon>Eukaryota</taxon>
        <taxon>Viridiplantae</taxon>
        <taxon>Chlorophyta</taxon>
        <taxon>Pyramimonadophyceae</taxon>
        <taxon>Pyramimonadales</taxon>
        <taxon>Pyramimonadaceae</taxon>
        <taxon>Cymbomonas</taxon>
    </lineage>
</organism>
<comment type="caution">
    <text evidence="2">The sequence shown here is derived from an EMBL/GenBank/DDBJ whole genome shotgun (WGS) entry which is preliminary data.</text>
</comment>
<dbReference type="Proteomes" id="UP001190700">
    <property type="component" value="Unassembled WGS sequence"/>
</dbReference>
<feature type="compositionally biased region" description="Basic and acidic residues" evidence="1">
    <location>
        <begin position="334"/>
        <end position="346"/>
    </location>
</feature>
<protein>
    <submittedName>
        <fullName evidence="2">Uncharacterized protein</fullName>
    </submittedName>
</protein>
<evidence type="ECO:0000313" key="2">
    <source>
        <dbReference type="EMBL" id="KAK3275736.1"/>
    </source>
</evidence>
<feature type="region of interest" description="Disordered" evidence="1">
    <location>
        <begin position="161"/>
        <end position="204"/>
    </location>
</feature>
<sequence>MLHTIGVDSPVVIRCAASVNPALVFSWKLETIAEAANASTTNRTMKAALTEFCGYKSIDDFDTIDRAYFTTTASMPSRQMAVDEYIRVCIDQAQGLYMRDVDRVVRGHDDAELVAESHGASHLLLGGVRVSITDSEAIELASLEWKRRKVVEQANGISPWRKDFKKKEPSTPAGEDANKRPPREANNAERAKSSYNKVPPPDAKNDKQCKYCFTQMWHSAGRCFTGSRDAQVPPDFHKKRLNSRYENEVHTAKMREYNLKHMFPKHKMGITTEEWLKLPEAKQQRAAVSAEVQDRLAAELSYMQTAGQAGGGKGAEAQALSDGEEDEAEYDSNFNEREEYAAEEHVGSAGEEEVTGDHSEASSMPDLQARAAIALLVRLMLHLLKVDYGGT</sequence>
<evidence type="ECO:0000256" key="1">
    <source>
        <dbReference type="SAM" id="MobiDB-lite"/>
    </source>
</evidence>
<gene>
    <name evidence="2" type="ORF">CYMTET_16147</name>
</gene>
<dbReference type="EMBL" id="LGRX02007049">
    <property type="protein sequence ID" value="KAK3275736.1"/>
    <property type="molecule type" value="Genomic_DNA"/>
</dbReference>
<accession>A0AAE0GE19</accession>
<proteinExistence type="predicted"/>
<reference evidence="2 3" key="1">
    <citation type="journal article" date="2015" name="Genome Biol. Evol.">
        <title>Comparative Genomics of a Bacterivorous Green Alga Reveals Evolutionary Causalities and Consequences of Phago-Mixotrophic Mode of Nutrition.</title>
        <authorList>
            <person name="Burns J.A."/>
            <person name="Paasch A."/>
            <person name="Narechania A."/>
            <person name="Kim E."/>
        </authorList>
    </citation>
    <scope>NUCLEOTIDE SEQUENCE [LARGE SCALE GENOMIC DNA]</scope>
    <source>
        <strain evidence="2 3">PLY_AMNH</strain>
    </source>
</reference>
<name>A0AAE0GE19_9CHLO</name>
<feature type="region of interest" description="Disordered" evidence="1">
    <location>
        <begin position="306"/>
        <end position="362"/>
    </location>
</feature>
<feature type="compositionally biased region" description="Basic and acidic residues" evidence="1">
    <location>
        <begin position="176"/>
        <end position="192"/>
    </location>
</feature>